<evidence type="ECO:0000256" key="3">
    <source>
        <dbReference type="ARBA" id="ARBA00022694"/>
    </source>
</evidence>
<dbReference type="HAMAP" id="MF_00972">
    <property type="entry name" value="tRNA_aden_deaminase"/>
    <property type="match status" value="1"/>
</dbReference>
<comment type="caution">
    <text evidence="10">The sequence shown here is derived from an EMBL/GenBank/DDBJ whole genome shotgun (WGS) entry which is preliminary data.</text>
</comment>
<comment type="subunit">
    <text evidence="2 8">Homodimer.</text>
</comment>
<accession>A0ABU5VQP2</accession>
<evidence type="ECO:0000313" key="11">
    <source>
        <dbReference type="Proteomes" id="UP001302274"/>
    </source>
</evidence>
<dbReference type="PROSITE" id="PS51747">
    <property type="entry name" value="CYT_DCMP_DEAMINASES_2"/>
    <property type="match status" value="1"/>
</dbReference>
<dbReference type="PANTHER" id="PTHR11079">
    <property type="entry name" value="CYTOSINE DEAMINASE FAMILY MEMBER"/>
    <property type="match status" value="1"/>
</dbReference>
<dbReference type="PROSITE" id="PS00903">
    <property type="entry name" value="CYT_DCMP_DEAMINASES_1"/>
    <property type="match status" value="1"/>
</dbReference>
<evidence type="ECO:0000259" key="9">
    <source>
        <dbReference type="PROSITE" id="PS51747"/>
    </source>
</evidence>
<dbReference type="SUPFAM" id="SSF53927">
    <property type="entry name" value="Cytidine deaminase-like"/>
    <property type="match status" value="1"/>
</dbReference>
<dbReference type="Proteomes" id="UP001302274">
    <property type="component" value="Unassembled WGS sequence"/>
</dbReference>
<evidence type="ECO:0000256" key="7">
    <source>
        <dbReference type="ARBA" id="ARBA00048045"/>
    </source>
</evidence>
<evidence type="ECO:0000256" key="2">
    <source>
        <dbReference type="ARBA" id="ARBA00011738"/>
    </source>
</evidence>
<sequence length="160" mass="17968">MSKKMSDHLWLMDEALKEAHKAYREDEVPIGAVIANADGAIISHAHNQKEKVHNPCGHAEILAITDAAKKLGNWRLLDCSIYVTLEPCPMCLSALIQARIGHLYFGAYDTKGGALSLNYNFYKDQKLNHSFPVTGGLRHFECSRLLSTFFKEKRTGYSKN</sequence>
<feature type="active site" description="Proton donor" evidence="8">
    <location>
        <position position="60"/>
    </location>
</feature>
<proteinExistence type="inferred from homology"/>
<evidence type="ECO:0000256" key="6">
    <source>
        <dbReference type="ARBA" id="ARBA00022833"/>
    </source>
</evidence>
<dbReference type="RefSeq" id="WP_323574226.1">
    <property type="nucleotide sequence ID" value="NZ_JAYGJQ010000001.1"/>
</dbReference>
<dbReference type="CDD" id="cd01285">
    <property type="entry name" value="nucleoside_deaminase"/>
    <property type="match status" value="1"/>
</dbReference>
<feature type="domain" description="CMP/dCMP-type deaminase" evidence="9">
    <location>
        <begin position="6"/>
        <end position="117"/>
    </location>
</feature>
<evidence type="ECO:0000256" key="1">
    <source>
        <dbReference type="ARBA" id="ARBA00010669"/>
    </source>
</evidence>
<keyword evidence="5 8" id="KW-0378">Hydrolase</keyword>
<evidence type="ECO:0000256" key="5">
    <source>
        <dbReference type="ARBA" id="ARBA00022801"/>
    </source>
</evidence>
<name>A0ABU5VQP2_9BACT</name>
<gene>
    <name evidence="8" type="primary">tadA</name>
    <name evidence="10" type="ORF">SHI21_00910</name>
</gene>
<keyword evidence="6 8" id="KW-0862">Zinc</keyword>
<dbReference type="Pfam" id="PF00383">
    <property type="entry name" value="dCMP_cyt_deam_1"/>
    <property type="match status" value="1"/>
</dbReference>
<keyword evidence="4 8" id="KW-0479">Metal-binding</keyword>
<protein>
    <recommendedName>
        <fullName evidence="8">tRNA-specific adenosine deaminase</fullName>
        <ecNumber evidence="8">3.5.4.33</ecNumber>
    </recommendedName>
</protein>
<dbReference type="InterPro" id="IPR016193">
    <property type="entry name" value="Cytidine_deaminase-like"/>
</dbReference>
<dbReference type="EMBL" id="JAYGJQ010000001">
    <property type="protein sequence ID" value="MEA9354743.1"/>
    <property type="molecule type" value="Genomic_DNA"/>
</dbReference>
<dbReference type="GO" id="GO:0052717">
    <property type="term" value="F:tRNA-specific adenosine-34 deaminase activity"/>
    <property type="evidence" value="ECO:0007669"/>
    <property type="project" value="UniProtKB-EC"/>
</dbReference>
<dbReference type="InterPro" id="IPR016192">
    <property type="entry name" value="APOBEC/CMP_deaminase_Zn-bd"/>
</dbReference>
<dbReference type="InterPro" id="IPR028883">
    <property type="entry name" value="tRNA_aden_deaminase"/>
</dbReference>
<comment type="similarity">
    <text evidence="1">Belongs to the cytidine and deoxycytidylate deaminase family. ADAT2 subfamily.</text>
</comment>
<comment type="function">
    <text evidence="8">Catalyzes the deamination of adenosine to inosine at the wobble position 34 of tRNA(Arg2).</text>
</comment>
<organism evidence="10 11">
    <name type="scientific">Bacteriovorax antarcticus</name>
    <dbReference type="NCBI Taxonomy" id="3088717"/>
    <lineage>
        <taxon>Bacteria</taxon>
        <taxon>Pseudomonadati</taxon>
        <taxon>Bdellovibrionota</taxon>
        <taxon>Bacteriovoracia</taxon>
        <taxon>Bacteriovoracales</taxon>
        <taxon>Bacteriovoracaceae</taxon>
        <taxon>Bacteriovorax</taxon>
    </lineage>
</organism>
<keyword evidence="11" id="KW-1185">Reference proteome</keyword>
<comment type="catalytic activity">
    <reaction evidence="7 8">
        <text>adenosine(34) in tRNA + H2O + H(+) = inosine(34) in tRNA + NH4(+)</text>
        <dbReference type="Rhea" id="RHEA:43168"/>
        <dbReference type="Rhea" id="RHEA-COMP:10373"/>
        <dbReference type="Rhea" id="RHEA-COMP:10374"/>
        <dbReference type="ChEBI" id="CHEBI:15377"/>
        <dbReference type="ChEBI" id="CHEBI:15378"/>
        <dbReference type="ChEBI" id="CHEBI:28938"/>
        <dbReference type="ChEBI" id="CHEBI:74411"/>
        <dbReference type="ChEBI" id="CHEBI:82852"/>
        <dbReference type="EC" id="3.5.4.33"/>
    </reaction>
</comment>
<dbReference type="EC" id="3.5.4.33" evidence="8"/>
<comment type="cofactor">
    <cofactor evidence="8">
        <name>Zn(2+)</name>
        <dbReference type="ChEBI" id="CHEBI:29105"/>
    </cofactor>
    <text evidence="8">Binds 1 zinc ion per subunit.</text>
</comment>
<dbReference type="Gene3D" id="3.40.140.10">
    <property type="entry name" value="Cytidine Deaminase, domain 2"/>
    <property type="match status" value="1"/>
</dbReference>
<feature type="binding site" evidence="8">
    <location>
        <position position="58"/>
    </location>
    <ligand>
        <name>Zn(2+)</name>
        <dbReference type="ChEBI" id="CHEBI:29105"/>
        <note>catalytic</note>
    </ligand>
</feature>
<evidence type="ECO:0000313" key="10">
    <source>
        <dbReference type="EMBL" id="MEA9354743.1"/>
    </source>
</evidence>
<feature type="binding site" evidence="8">
    <location>
        <position position="91"/>
    </location>
    <ligand>
        <name>Zn(2+)</name>
        <dbReference type="ChEBI" id="CHEBI:29105"/>
        <note>catalytic</note>
    </ligand>
</feature>
<keyword evidence="3 8" id="KW-0819">tRNA processing</keyword>
<reference evidence="10 11" key="1">
    <citation type="submission" date="2023-11" db="EMBL/GenBank/DDBJ databases">
        <title>A Novel Polar Bacteriovorax (B. antarcticus) Isolated from the Biocrust in Antarctica.</title>
        <authorList>
            <person name="Mun W."/>
            <person name="Choi S.Y."/>
            <person name="Mitchell R.J."/>
        </authorList>
    </citation>
    <scope>NUCLEOTIDE SEQUENCE [LARGE SCALE GENOMIC DNA]</scope>
    <source>
        <strain evidence="10 11">PP10</strain>
    </source>
</reference>
<evidence type="ECO:0000256" key="4">
    <source>
        <dbReference type="ARBA" id="ARBA00022723"/>
    </source>
</evidence>
<dbReference type="InterPro" id="IPR002125">
    <property type="entry name" value="CMP_dCMP_dom"/>
</dbReference>
<feature type="binding site" evidence="8">
    <location>
        <position position="88"/>
    </location>
    <ligand>
        <name>Zn(2+)</name>
        <dbReference type="ChEBI" id="CHEBI:29105"/>
        <note>catalytic</note>
    </ligand>
</feature>
<dbReference type="PANTHER" id="PTHR11079:SF202">
    <property type="entry name" value="TRNA-SPECIFIC ADENOSINE DEAMINASE"/>
    <property type="match status" value="1"/>
</dbReference>
<evidence type="ECO:0000256" key="8">
    <source>
        <dbReference type="HAMAP-Rule" id="MF_00972"/>
    </source>
</evidence>